<comment type="subcellular location">
    <subcellularLocation>
        <location evidence="1 5">Cytoplasm</location>
    </subcellularLocation>
</comment>
<comment type="caution">
    <text evidence="7">The sequence shown here is derived from an EMBL/GenBank/DDBJ whole genome shotgun (WGS) entry which is preliminary data.</text>
</comment>
<dbReference type="HAMAP" id="MF_00040">
    <property type="entry name" value="RRF"/>
    <property type="match status" value="1"/>
</dbReference>
<evidence type="ECO:0000256" key="4">
    <source>
        <dbReference type="ARBA" id="ARBA00022917"/>
    </source>
</evidence>
<organism evidence="7 8">
    <name type="scientific">candidate division Kazan bacterium GW2011_GWB1_52_7</name>
    <dbReference type="NCBI Taxonomy" id="1620414"/>
    <lineage>
        <taxon>Bacteria</taxon>
        <taxon>Bacteria division Kazan-3B-28</taxon>
    </lineage>
</organism>
<dbReference type="Gene3D" id="1.10.132.20">
    <property type="entry name" value="Ribosome-recycling factor"/>
    <property type="match status" value="1"/>
</dbReference>
<accession>A0A0G1X6W0</accession>
<dbReference type="EMBL" id="LCRB01000002">
    <property type="protein sequence ID" value="KKW26903.1"/>
    <property type="molecule type" value="Genomic_DNA"/>
</dbReference>
<evidence type="ECO:0000256" key="5">
    <source>
        <dbReference type="HAMAP-Rule" id="MF_00040"/>
    </source>
</evidence>
<reference evidence="7 8" key="1">
    <citation type="journal article" date="2015" name="Nature">
        <title>rRNA introns, odd ribosomes, and small enigmatic genomes across a large radiation of phyla.</title>
        <authorList>
            <person name="Brown C.T."/>
            <person name="Hug L.A."/>
            <person name="Thomas B.C."/>
            <person name="Sharon I."/>
            <person name="Castelle C.J."/>
            <person name="Singh A."/>
            <person name="Wilkins M.J."/>
            <person name="Williams K.H."/>
            <person name="Banfield J.F."/>
        </authorList>
    </citation>
    <scope>NUCLEOTIDE SEQUENCE [LARGE SCALE GENOMIC DNA]</scope>
</reference>
<feature type="domain" description="Ribosome recycling factor" evidence="6">
    <location>
        <begin position="16"/>
        <end position="178"/>
    </location>
</feature>
<evidence type="ECO:0000313" key="8">
    <source>
        <dbReference type="Proteomes" id="UP000034913"/>
    </source>
</evidence>
<dbReference type="InterPro" id="IPR036191">
    <property type="entry name" value="RRF_sf"/>
</dbReference>
<dbReference type="Proteomes" id="UP000034913">
    <property type="component" value="Unassembled WGS sequence"/>
</dbReference>
<dbReference type="PATRIC" id="fig|1620414.3.peg.465"/>
<dbReference type="FunFam" id="3.30.1360.40:FF:000001">
    <property type="entry name" value="Ribosome-recycling factor"/>
    <property type="match status" value="1"/>
</dbReference>
<proteinExistence type="inferred from homology"/>
<sequence length="181" mass="20058">MLDELEAKLVKTIESLQTELNGIRAGRASASLVENLLVESYGSKMPLKQVASITVSDAKSLAIQPWDRGNLAPIERAIAQSDLGLNPINDGTMIRLNIPPLSSERRDELVKLVGQRAEAAKVSIRNLRHEAMDQIGRQVKDKVISEDDSKRLEKTVQERVDHANGRVEQMLQAKEAEIKTV</sequence>
<dbReference type="FunFam" id="1.10.132.20:FF:000001">
    <property type="entry name" value="Ribosome-recycling factor"/>
    <property type="match status" value="1"/>
</dbReference>
<dbReference type="GO" id="GO:0043023">
    <property type="term" value="F:ribosomal large subunit binding"/>
    <property type="evidence" value="ECO:0007669"/>
    <property type="project" value="TreeGrafter"/>
</dbReference>
<dbReference type="Pfam" id="PF01765">
    <property type="entry name" value="RRF"/>
    <property type="match status" value="1"/>
</dbReference>
<name>A0A0G1X6W0_UNCK3</name>
<dbReference type="GO" id="GO:0006415">
    <property type="term" value="P:translational termination"/>
    <property type="evidence" value="ECO:0007669"/>
    <property type="project" value="UniProtKB-UniRule"/>
</dbReference>
<protein>
    <recommendedName>
        <fullName evidence="5">Ribosome-recycling factor</fullName>
        <shortName evidence="5">RRF</shortName>
    </recommendedName>
    <alternativeName>
        <fullName evidence="5">Ribosome-releasing factor</fullName>
    </alternativeName>
</protein>
<keyword evidence="4 5" id="KW-0648">Protein biosynthesis</keyword>
<dbReference type="PANTHER" id="PTHR20982">
    <property type="entry name" value="RIBOSOME RECYCLING FACTOR"/>
    <property type="match status" value="1"/>
</dbReference>
<evidence type="ECO:0000313" key="7">
    <source>
        <dbReference type="EMBL" id="KKW26903.1"/>
    </source>
</evidence>
<keyword evidence="3 5" id="KW-0963">Cytoplasm</keyword>
<dbReference type="PANTHER" id="PTHR20982:SF3">
    <property type="entry name" value="MITOCHONDRIAL RIBOSOME RECYCLING FACTOR PSEUDO 1"/>
    <property type="match status" value="1"/>
</dbReference>
<dbReference type="CDD" id="cd00520">
    <property type="entry name" value="RRF"/>
    <property type="match status" value="1"/>
</dbReference>
<comment type="function">
    <text evidence="5">Responsible for the release of ribosomes from messenger RNA at the termination of protein biosynthesis. May increase the efficiency of translation by recycling ribosomes from one round of translation to another.</text>
</comment>
<dbReference type="InterPro" id="IPR002661">
    <property type="entry name" value="Ribosome_recyc_fac"/>
</dbReference>
<dbReference type="NCBIfam" id="TIGR00496">
    <property type="entry name" value="frr"/>
    <property type="match status" value="1"/>
</dbReference>
<evidence type="ECO:0000259" key="6">
    <source>
        <dbReference type="Pfam" id="PF01765"/>
    </source>
</evidence>
<dbReference type="GO" id="GO:0005737">
    <property type="term" value="C:cytoplasm"/>
    <property type="evidence" value="ECO:0007669"/>
    <property type="project" value="UniProtKB-SubCell"/>
</dbReference>
<dbReference type="Gene3D" id="3.30.1360.40">
    <property type="match status" value="1"/>
</dbReference>
<gene>
    <name evidence="5" type="primary">frr</name>
    <name evidence="7" type="ORF">VF00_C0002G0228</name>
</gene>
<evidence type="ECO:0000256" key="1">
    <source>
        <dbReference type="ARBA" id="ARBA00004496"/>
    </source>
</evidence>
<evidence type="ECO:0000256" key="3">
    <source>
        <dbReference type="ARBA" id="ARBA00022490"/>
    </source>
</evidence>
<evidence type="ECO:0000256" key="2">
    <source>
        <dbReference type="ARBA" id="ARBA00005912"/>
    </source>
</evidence>
<comment type="similarity">
    <text evidence="2 5">Belongs to the RRF family.</text>
</comment>
<dbReference type="InterPro" id="IPR023584">
    <property type="entry name" value="Ribosome_recyc_fac_dom"/>
</dbReference>
<dbReference type="AlphaFoldDB" id="A0A0G1X6W0"/>
<dbReference type="SUPFAM" id="SSF55194">
    <property type="entry name" value="Ribosome recycling factor, RRF"/>
    <property type="match status" value="1"/>
</dbReference>